<feature type="non-terminal residue" evidence="12">
    <location>
        <position position="3120"/>
    </location>
</feature>
<dbReference type="OrthoDB" id="6484170at2759"/>
<keyword evidence="3" id="KW-0964">Secreted</keyword>
<reference evidence="12" key="1">
    <citation type="submission" date="2015-07" db="EMBL/GenBank/DDBJ databases">
        <title>MeaNS - Measles Nucleotide Surveillance Program.</title>
        <authorList>
            <person name="Tran T."/>
            <person name="Druce J."/>
        </authorList>
    </citation>
    <scope>NUCLEOTIDE SEQUENCE</scope>
    <source>
        <strain evidence="12">UCB-OBI-ISO-001</strain>
        <tissue evidence="12">Gonad</tissue>
    </source>
</reference>
<sequence>MQPAYFAFLATLVALGHAGPIQMRGGRDQTTCAKTCTGSNKFGYKSGIVYQYEYAGTASIQIKKAFSDQPTISMRTKVEIEPVSKCEMIMRITEATLNNVEDASQSTRFQQALTEHSLRFAFQDGVISAICPESGESARILNIKRGILSAFQNSMDSFDSYTETYETDADGTCLTAYSLMGTNDNAIEFTKEKDLLSCSNREHYNNAMQSVMYNSHSEVNSLPLLKGSYKCHQKIDPSSMILKRSECKEEQVFRPFSNGDSGAMTAVTQTLVFTGIHKPGRAAEEGFSHRTTLIFEHEHNAVNQHEAKQEIQANLLDFCKNMDSSIGEGFTEKMNELIEYIKEADYDTLRKVYNTISRSSFCQKNSERTKLRSDLMGVFGDTTEDSEIRISTYIALMRCPSDMIVDRIRLMLEREKSNQVGSFVWSHLTNLMETSDPHRQDIRSILEDEKLKKEFNLDNRKFSRNYEKSVYFETLNAGAAVESNVIFSEKSFVPRSANLNLTIDLFGHAINVLEFGGRVENADSLLEKLFSQYAMTKRPMKAGGEDKLDMLFFMRIFGKDVMVNKFNKNPMSMLGKPRTSLFKTMQFIDSKITVPTCMGLPLNLIVTTTGGLDYESKNGYEKAKFLAGFKLSAEFQVRSLMAVTAPFTKIGLKMLTTAHTSNDVQLKKEGEKINIKLPKKLEFLNIKTEFSTVHDRKTKVQPLITDDVHRINFCSGESLKVLTGLRFCQDIQYVNASSHKNAPYFPFTGPMKFNWYMKNEDAPNDYVIEAYSAVNTPGSKTRRKTAFEKKGDKVSFYTPYRNIKAEVSGQNLFKGMGVTCVLKAAKKEYSVIGRISKFPKKIGFKYSPSILVKENNIVKLDAQSELNYDGKSKVVGMFKLDKILANPIHTSFIAALNTGKNKNKQLFKLTAKTKCIISKINIEVEKRNAGILSRMLVSYASPSCKPKWSEQFLLTTKARVVKSKNAKIYYGSAVFSDKNNKNRGFTAKGKLTKTPGHYDVNGDFTYGNPKDKATNNVKFNAAVNYKIKPIAREFSFFVSAKSPKKINYQMNGTLFYTHIWPLRKVDISTAMQLSNKVSKAGIFYSNVKVKGLQKTEGKVSLDTPHRDMGIEVKIDQLTSSTYNSSASVQWQKGRSASIETMLKNTPQVSHIENTVKFPNNKNVKLIVTVNKSNNNYNGFSMLHADEGTLSNQKIDLKAKSKYNRNGADTTGEVNLELESDASKKFKFTASRHNTNGQKTTTEIDLATPFEALKSYSDSIEQTVDNKQLSYRRKIQWRSNGNENDIQTDLNYNWAIQEFDCNYHSSINSIPTDMELLFKNSANKKSALFKVNHNKPNPLIFIKMDHARDRRQVTTDASLMFDMYNSNGNVKFAMQKDDREITFSGDVNVKISNHRLESTYSLKHNDAESSIKLNYTSNLHKNRNQGSISTVVTKNLPGNVKADVSVTLNNKPQLKMVVNSVWSKGNVDVNVEVTDHNAKMIAGSFNLNLSGTRKTSHAEIKSDSTDITFSAAVDFQSDHNIDSELQMGYNGKNLLLSGNYKKESSNHKINANFGLPDGRQIKMQTSFNNAAKKSFSFNVESEDFMDMVFSVQQDNKNFMVDASVKVLPYLEKTQLKASLTRDKMLEASAELETPFESIKQAKAIVSLEIDGKKQDTINVKTFLNSKKFSSFKLVYNIRSLKDFSVKITVSTLHRKYNEFLFDITHRGDWMNFDSNVEMKAGNIFMLKSTWKNGQHNTDLDFSATVRDRTWVFQLVKSNSELTSNVTYKIRQKDQYTAHMKLNGKQGSLQLTAPGDKKFNADMTINPNDHVAKLDLKLSIPSDASELMLTFSGTLASFNFQADFTHNTDKYIVTVSNKDKLLEVTVATPLINSKMDLTKNGGWDMFTMNLEAKYHNIEKQLILSVVKDHKKINVDLSAPACEIQFHWDNNNIENGMVSISLKKFKFEVVYTDKDAKPKTLSLTFSTPKHNLVMKMSIDVKKNGIDGNVLTTYNEKKLNLDGSYKTVDQKKIFKGKMETPTSTYDLTGTLTGKLKKFKITIKLQHDKDAYELTMSNKAFKTLNLNMCAPGFKLKMDFEGELQKFKFFTSMNIGKKQFKGVISNENYWKGFNADITADLANFEMKWEFDSDMRKMLLSTQLQGKQNKYSLSSSINIDTHSYSLSIMLPWFILKANIMNGFQSSNMETKLVFSHGTYELTAFQDSNSFNMTATRQGKQKLDILVTKTSAMLRFQNKNDIHEYHFTFNKAGVSVNLSSFGNTAEGNVKFNDNMNEFSINAQLLNKGNTYKLEASNDKYKQIKFHTIMPNGKVLLFLFDNTGNSKDGKIRATVKYNKFNSELNLRWLDDKSNAVFRIELKASSEKTRAIFNYKLQFEPVMEILVTSLDITINNRKSSIISTIRLSNGVDGSIVLDDPYTGRAELTFKIKPWDMNNFKSNWVLNYNLTGNVTITYEHSLTETSFKSIGNLESGNNKLANYKMEVNFQDRNYGFKADLKNGKYNINCKGSFKDGQKDINIQVKTPYRYLRDVTFSAELYSNRMLKVSATFPRQFYAAKMDWKSDSLTTEIDLHMDRVDKLKQFKIILFYVNADERATVSRHTTFTLIQGDTVLTTKINWKKSHNMYMSKGEFSWGEADDQKVGAELRIKTAEKKEVSLILMSHHRNSVVTCSQESGRDRRNIMCALTPDASKKNNKIGINADIFNYDNKKIFDITIKLPNQKNSLKLKTVINGPNGDSLGSIRTQLSYDENVRKTLTIEAKMNNNNGNYTLNAYFEHPYSNLALEILAFATAPQHRYSTGVELKYLTSKRSQKSFKFFADIDKRRREMKIEAITPKNQLEIFGSAVRDNQFEVTLKKMENGMKDRQVTATISHDAKSWFFESSYDLDDPKKQLRMRAEMMNRKLMAKVIRVMGQQVNKDGRMSIELKPSSILLAQIFWNPDTVNELNDYCYAMLQHYGNEMKLLGDRIGEFLSKEISTKGKLMKESFNEPLDTITNFMSSEYDHFSNEVANHARRIGEFYERNSFYIKSALDLWDSMWVSFQREIENLWRYVENFNMRMMDKLDEAKMHMEYYYMYFQRQYLIYKAKMSRKIDEMFHYMQEQYNSALQHLHYLRQEIQMYINKFPAIVK</sequence>
<dbReference type="InterPro" id="IPR015817">
    <property type="entry name" value="Vitellinogen_open_b-sht_sub1"/>
</dbReference>
<dbReference type="Gene3D" id="2.20.80.10">
    <property type="entry name" value="Lipovitellin-phosvitin complex, chain A, domain 4"/>
    <property type="match status" value="1"/>
</dbReference>
<dbReference type="InterPro" id="IPR050733">
    <property type="entry name" value="Vitellogenin/Apolipophorin"/>
</dbReference>
<evidence type="ECO:0000256" key="4">
    <source>
        <dbReference type="ARBA" id="ARBA00022729"/>
    </source>
</evidence>
<dbReference type="GO" id="GO:0005319">
    <property type="term" value="F:lipid transporter activity"/>
    <property type="evidence" value="ECO:0007669"/>
    <property type="project" value="InterPro"/>
</dbReference>
<evidence type="ECO:0000256" key="2">
    <source>
        <dbReference type="ARBA" id="ARBA00022448"/>
    </source>
</evidence>
<protein>
    <recommendedName>
        <fullName evidence="11">Vitellogenin domain-containing protein</fullName>
    </recommendedName>
</protein>
<dbReference type="SMART" id="SM00638">
    <property type="entry name" value="LPD_N"/>
    <property type="match status" value="1"/>
</dbReference>
<dbReference type="InterPro" id="IPR015819">
    <property type="entry name" value="Lipid_transp_b-sht_shell"/>
</dbReference>
<dbReference type="InterPro" id="IPR015816">
    <property type="entry name" value="Vitellinogen_b-sht_N"/>
</dbReference>
<evidence type="ECO:0000313" key="12">
    <source>
        <dbReference type="EMBL" id="KOF63304.1"/>
    </source>
</evidence>
<dbReference type="SMART" id="SM01169">
    <property type="entry name" value="DUF1943"/>
    <property type="match status" value="1"/>
</dbReference>
<evidence type="ECO:0000259" key="11">
    <source>
        <dbReference type="PROSITE" id="PS51211"/>
    </source>
</evidence>
<dbReference type="GO" id="GO:0005576">
    <property type="term" value="C:extracellular region"/>
    <property type="evidence" value="ECO:0007669"/>
    <property type="project" value="UniProtKB-SubCell"/>
</dbReference>
<feature type="signal peptide" evidence="10">
    <location>
        <begin position="1"/>
        <end position="18"/>
    </location>
</feature>
<dbReference type="STRING" id="37653.A0A0L8FI06"/>
<evidence type="ECO:0000256" key="5">
    <source>
        <dbReference type="ARBA" id="ARBA00022761"/>
    </source>
</evidence>
<dbReference type="PROSITE" id="PS51211">
    <property type="entry name" value="VITELLOGENIN"/>
    <property type="match status" value="1"/>
</dbReference>
<feature type="chain" id="PRO_5005582394" description="Vitellogenin domain-containing protein" evidence="10">
    <location>
        <begin position="19"/>
        <end position="3120"/>
    </location>
</feature>
<keyword evidence="2" id="KW-0813">Transport</keyword>
<dbReference type="SUPFAM" id="SSF48431">
    <property type="entry name" value="Lipovitellin-phosvitin complex, superhelical domain"/>
    <property type="match status" value="1"/>
</dbReference>
<dbReference type="Gene3D" id="2.30.230.10">
    <property type="entry name" value="Lipovitellin, beta-sheet shell regions, chain A"/>
    <property type="match status" value="1"/>
</dbReference>
<keyword evidence="8" id="KW-0325">Glycoprotein</keyword>
<dbReference type="InterPro" id="IPR001747">
    <property type="entry name" value="Vitellogenin_N"/>
</dbReference>
<dbReference type="InterPro" id="IPR009454">
    <property type="entry name" value="Lipid_transpt_open_b-sht"/>
</dbReference>
<dbReference type="GO" id="GO:0045735">
    <property type="term" value="F:nutrient reservoir activity"/>
    <property type="evidence" value="ECO:0007669"/>
    <property type="project" value="UniProtKB-KW"/>
</dbReference>
<dbReference type="InterPro" id="IPR015255">
    <property type="entry name" value="Vitellinogen_open_b-sht"/>
</dbReference>
<dbReference type="PANTHER" id="PTHR23345">
    <property type="entry name" value="VITELLOGENIN-RELATED"/>
    <property type="match status" value="1"/>
</dbReference>
<evidence type="ECO:0000256" key="7">
    <source>
        <dbReference type="ARBA" id="ARBA00023157"/>
    </source>
</evidence>
<evidence type="ECO:0000256" key="1">
    <source>
        <dbReference type="ARBA" id="ARBA00004613"/>
    </source>
</evidence>
<keyword evidence="7" id="KW-1015">Disulfide bond</keyword>
<dbReference type="PANTHER" id="PTHR23345:SF15">
    <property type="entry name" value="VITELLOGENIN 1-RELATED"/>
    <property type="match status" value="1"/>
</dbReference>
<dbReference type="EMBL" id="KQ431222">
    <property type="protein sequence ID" value="KOF63304.1"/>
    <property type="molecule type" value="Genomic_DNA"/>
</dbReference>
<comment type="subcellular location">
    <subcellularLocation>
        <location evidence="1">Secreted</location>
    </subcellularLocation>
</comment>
<dbReference type="Pfam" id="PF06448">
    <property type="entry name" value="DUF1081"/>
    <property type="match status" value="1"/>
</dbReference>
<keyword evidence="4 10" id="KW-0732">Signal</keyword>
<keyword evidence="6" id="KW-0445">Lipid transport</keyword>
<evidence type="ECO:0000256" key="10">
    <source>
        <dbReference type="SAM" id="SignalP"/>
    </source>
</evidence>
<accession>A0A0L8FI06</accession>
<name>A0A0L8FI06_OCTBM</name>
<evidence type="ECO:0000256" key="8">
    <source>
        <dbReference type="ARBA" id="ARBA00023180"/>
    </source>
</evidence>
<evidence type="ECO:0000256" key="9">
    <source>
        <dbReference type="PROSITE-ProRule" id="PRU00557"/>
    </source>
</evidence>
<feature type="domain" description="Vitellogenin" evidence="11">
    <location>
        <begin position="44"/>
        <end position="935"/>
    </location>
</feature>
<organism evidence="12">
    <name type="scientific">Octopus bimaculoides</name>
    <name type="common">California two-spotted octopus</name>
    <dbReference type="NCBI Taxonomy" id="37653"/>
    <lineage>
        <taxon>Eukaryota</taxon>
        <taxon>Metazoa</taxon>
        <taxon>Spiralia</taxon>
        <taxon>Lophotrochozoa</taxon>
        <taxon>Mollusca</taxon>
        <taxon>Cephalopoda</taxon>
        <taxon>Coleoidea</taxon>
        <taxon>Octopodiformes</taxon>
        <taxon>Octopoda</taxon>
        <taxon>Incirrata</taxon>
        <taxon>Octopodidae</taxon>
        <taxon>Octopus</taxon>
    </lineage>
</organism>
<dbReference type="Gene3D" id="2.20.50.20">
    <property type="entry name" value="Lipovitellin. Chain A, domain 3"/>
    <property type="match status" value="1"/>
</dbReference>
<dbReference type="Pfam" id="PF09172">
    <property type="entry name" value="Vit_open_b-sht"/>
    <property type="match status" value="1"/>
</dbReference>
<evidence type="ECO:0000256" key="6">
    <source>
        <dbReference type="ARBA" id="ARBA00023055"/>
    </source>
</evidence>
<dbReference type="Pfam" id="PF01347">
    <property type="entry name" value="Vitellogenin_N"/>
    <property type="match status" value="2"/>
</dbReference>
<dbReference type="SUPFAM" id="SSF56968">
    <property type="entry name" value="Lipovitellin-phosvitin complex, beta-sheet shell regions"/>
    <property type="match status" value="2"/>
</dbReference>
<proteinExistence type="predicted"/>
<comment type="caution">
    <text evidence="9">Lacks conserved residue(s) required for the propagation of feature annotation.</text>
</comment>
<evidence type="ECO:0000256" key="3">
    <source>
        <dbReference type="ARBA" id="ARBA00022525"/>
    </source>
</evidence>
<dbReference type="InterPro" id="IPR011030">
    <property type="entry name" value="Lipovitellin_superhlx_dom"/>
</dbReference>
<gene>
    <name evidence="12" type="ORF">OCBIM_22019658mg</name>
</gene>
<dbReference type="Gene3D" id="1.25.10.20">
    <property type="entry name" value="Vitellinogen, superhelical"/>
    <property type="match status" value="1"/>
</dbReference>
<keyword evidence="5" id="KW-0758">Storage protein</keyword>